<dbReference type="EMBL" id="QUWK01000014">
    <property type="protein sequence ID" value="RFU93977.1"/>
    <property type="molecule type" value="Genomic_DNA"/>
</dbReference>
<name>A0A372MDW0_9SPIR</name>
<sequence>MPTIKLGYAPTRRSIFSAPDAIKYRNLTRDRLVELGIEFVDITDINKEGLLYDDKDMVRILEKFKAEKVDGLFLPHCNFGTEYVSARLAKELGVPVLLWGPLDERPEPNGERLRDTQCGLFATGKVLRRFRVPFTYMTNCRLNDPVFERGIRDFLAVCNTVKTFKSIRILQISTRPYDFMTTMCNEGELLERFNVQLAPIPMPELIETVKKCKADEKEAVAEVISYVKETMIIKVTEEQLETVAALKVAMAKLREQYSCNAVAIQCWNALQGELGIMPCAANALLNDEGVPVVCETDIHGAITALLVEAAGMGKSRSFFADWTIRHPDIPNGELLQHCGPWPVSVAKEKPVLGYPLAFNHPGSLTAEAKGGNLTLCRFDGDNGEYSLLLGGAKGTTGPKGMGTYLWIEVDNIKRLEEKIVTGPYIHHCVGIHQNIVPILYEACKYIGIKADFYDPIEEAVKAYLRGEDVPLMQ</sequence>
<dbReference type="SUPFAM" id="SSF53743">
    <property type="entry name" value="FucI/AraA N-terminal and middle domains"/>
    <property type="match status" value="1"/>
</dbReference>
<dbReference type="PANTHER" id="PTHR36120:SF1">
    <property type="entry name" value="L-FUCOSE ISOMERASE C-TERMINAL DOMAIN-CONTAINING PROTEIN"/>
    <property type="match status" value="1"/>
</dbReference>
<dbReference type="GO" id="GO:0016861">
    <property type="term" value="F:intramolecular oxidoreductase activity, interconverting aldoses and ketoses"/>
    <property type="evidence" value="ECO:0007669"/>
    <property type="project" value="InterPro"/>
</dbReference>
<dbReference type="GO" id="GO:0005737">
    <property type="term" value="C:cytoplasm"/>
    <property type="evidence" value="ECO:0007669"/>
    <property type="project" value="InterPro"/>
</dbReference>
<proteinExistence type="predicted"/>
<gene>
    <name evidence="3" type="ORF">DYP60_11935</name>
</gene>
<evidence type="ECO:0000256" key="1">
    <source>
        <dbReference type="ARBA" id="ARBA00023235"/>
    </source>
</evidence>
<reference evidence="3 4" key="2">
    <citation type="submission" date="2018-09" db="EMBL/GenBank/DDBJ databases">
        <title>Genome of Sphaerochaeta halotolerans strain 4-11.</title>
        <authorList>
            <person name="Nazina T.N."/>
            <person name="Sokolova D.S."/>
        </authorList>
    </citation>
    <scope>NUCLEOTIDE SEQUENCE [LARGE SCALE GENOMIC DNA]</scope>
    <source>
        <strain evidence="3 4">4-11</strain>
    </source>
</reference>
<dbReference type="AlphaFoldDB" id="A0A372MDW0"/>
<comment type="caution">
    <text evidence="3">The sequence shown here is derived from an EMBL/GenBank/DDBJ whole genome shotgun (WGS) entry which is preliminary data.</text>
</comment>
<keyword evidence="2" id="KW-0119">Carbohydrate metabolism</keyword>
<keyword evidence="1 3" id="KW-0413">Isomerase</keyword>
<dbReference type="InterPro" id="IPR009015">
    <property type="entry name" value="Fucose_isomerase_N/cen_sf"/>
</dbReference>
<organism evidence="3 4">
    <name type="scientific">Sphaerochaeta halotolerans</name>
    <dbReference type="NCBI Taxonomy" id="2293840"/>
    <lineage>
        <taxon>Bacteria</taxon>
        <taxon>Pseudomonadati</taxon>
        <taxon>Spirochaetota</taxon>
        <taxon>Spirochaetia</taxon>
        <taxon>Spirochaetales</taxon>
        <taxon>Sphaerochaetaceae</taxon>
        <taxon>Sphaerochaeta</taxon>
    </lineage>
</organism>
<keyword evidence="4" id="KW-1185">Reference proteome</keyword>
<reference evidence="4" key="1">
    <citation type="submission" date="2018-08" db="EMBL/GenBank/DDBJ databases">
        <authorList>
            <person name="Grouzdev D.S."/>
            <person name="Krutkina M.S."/>
        </authorList>
    </citation>
    <scope>NUCLEOTIDE SEQUENCE [LARGE SCALE GENOMIC DNA]</scope>
    <source>
        <strain evidence="4">4-11</strain>
    </source>
</reference>
<dbReference type="Proteomes" id="UP000264002">
    <property type="component" value="Unassembled WGS sequence"/>
</dbReference>
<dbReference type="OrthoDB" id="5838738at2"/>
<dbReference type="PANTHER" id="PTHR36120">
    <property type="entry name" value="FUCOSE ISOMERASE"/>
    <property type="match status" value="1"/>
</dbReference>
<dbReference type="GO" id="GO:0005996">
    <property type="term" value="P:monosaccharide metabolic process"/>
    <property type="evidence" value="ECO:0007669"/>
    <property type="project" value="InterPro"/>
</dbReference>
<evidence type="ECO:0000256" key="2">
    <source>
        <dbReference type="ARBA" id="ARBA00023277"/>
    </source>
</evidence>
<dbReference type="CDD" id="cd00578">
    <property type="entry name" value="L-fuc_L-ara-isomerases"/>
    <property type="match status" value="1"/>
</dbReference>
<evidence type="ECO:0000313" key="4">
    <source>
        <dbReference type="Proteomes" id="UP000264002"/>
    </source>
</evidence>
<evidence type="ECO:0000313" key="3">
    <source>
        <dbReference type="EMBL" id="RFU93977.1"/>
    </source>
</evidence>
<accession>A0A372MDW0</accession>
<dbReference type="RefSeq" id="WP_117331241.1">
    <property type="nucleotide sequence ID" value="NZ_QUWK01000014.1"/>
</dbReference>
<protein>
    <submittedName>
        <fullName evidence="3">Fucose isomerase</fullName>
    </submittedName>
</protein>